<comment type="caution">
    <text evidence="1">The sequence shown here is derived from an EMBL/GenBank/DDBJ whole genome shotgun (WGS) entry which is preliminary data.</text>
</comment>
<sequence>MSFEGNEINVIGPLDPALGPRYTEVITAEEEARNNDTIYQLTAVQGDYVNPTDDGMLSWQCESP</sequence>
<protein>
    <submittedName>
        <fullName evidence="1">Uncharacterized protein</fullName>
    </submittedName>
</protein>
<dbReference type="Proteomes" id="UP000663881">
    <property type="component" value="Unassembled WGS sequence"/>
</dbReference>
<name>A0A820SQ23_9BILA</name>
<dbReference type="AlphaFoldDB" id="A0A820SQ23"/>
<accession>A0A820SQ23</accession>
<reference evidence="1" key="1">
    <citation type="submission" date="2021-02" db="EMBL/GenBank/DDBJ databases">
        <authorList>
            <person name="Nowell W R."/>
        </authorList>
    </citation>
    <scope>NUCLEOTIDE SEQUENCE</scope>
</reference>
<feature type="non-terminal residue" evidence="1">
    <location>
        <position position="64"/>
    </location>
</feature>
<organism evidence="1 2">
    <name type="scientific">Adineta steineri</name>
    <dbReference type="NCBI Taxonomy" id="433720"/>
    <lineage>
        <taxon>Eukaryota</taxon>
        <taxon>Metazoa</taxon>
        <taxon>Spiralia</taxon>
        <taxon>Gnathifera</taxon>
        <taxon>Rotifera</taxon>
        <taxon>Eurotatoria</taxon>
        <taxon>Bdelloidea</taxon>
        <taxon>Adinetida</taxon>
        <taxon>Adinetidae</taxon>
        <taxon>Adineta</taxon>
    </lineage>
</organism>
<dbReference type="EMBL" id="CAJOAY010036808">
    <property type="protein sequence ID" value="CAF4459793.1"/>
    <property type="molecule type" value="Genomic_DNA"/>
</dbReference>
<proteinExistence type="predicted"/>
<evidence type="ECO:0000313" key="2">
    <source>
        <dbReference type="Proteomes" id="UP000663881"/>
    </source>
</evidence>
<gene>
    <name evidence="1" type="ORF">OKA104_LOCUS54621</name>
</gene>
<evidence type="ECO:0000313" key="1">
    <source>
        <dbReference type="EMBL" id="CAF4459793.1"/>
    </source>
</evidence>